<keyword evidence="15 19" id="KW-0333">Golgi apparatus</keyword>
<dbReference type="UniPathway" id="UPA00378"/>
<dbReference type="Proteomes" id="UP000183832">
    <property type="component" value="Unassembled WGS sequence"/>
</dbReference>
<organism evidence="22 23">
    <name type="scientific">Clunio marinus</name>
    <dbReference type="NCBI Taxonomy" id="568069"/>
    <lineage>
        <taxon>Eukaryota</taxon>
        <taxon>Metazoa</taxon>
        <taxon>Ecdysozoa</taxon>
        <taxon>Arthropoda</taxon>
        <taxon>Hexapoda</taxon>
        <taxon>Insecta</taxon>
        <taxon>Pterygota</taxon>
        <taxon>Neoptera</taxon>
        <taxon>Endopterygota</taxon>
        <taxon>Diptera</taxon>
        <taxon>Nematocera</taxon>
        <taxon>Chironomoidea</taxon>
        <taxon>Chironomidae</taxon>
        <taxon>Clunio</taxon>
    </lineage>
</organism>
<dbReference type="EC" id="2.4.1.-" evidence="19"/>
<evidence type="ECO:0000256" key="7">
    <source>
        <dbReference type="ARBA" id="ARBA00005959"/>
    </source>
</evidence>
<dbReference type="GO" id="GO:0030246">
    <property type="term" value="F:carbohydrate binding"/>
    <property type="evidence" value="ECO:0007669"/>
    <property type="project" value="UniProtKB-KW"/>
</dbReference>
<protein>
    <recommendedName>
        <fullName evidence="19">Polypeptide N-acetylgalactosaminyltransferase</fullName>
        <ecNumber evidence="19">2.4.1.-</ecNumber>
    </recommendedName>
    <alternativeName>
        <fullName evidence="19">Protein-UDP acetylgalactosaminyltransferase</fullName>
    </alternativeName>
</protein>
<reference evidence="22 23" key="1">
    <citation type="submission" date="2015-04" db="EMBL/GenBank/DDBJ databases">
        <authorList>
            <person name="Syromyatnikov M.Y."/>
            <person name="Popov V.N."/>
        </authorList>
    </citation>
    <scope>NUCLEOTIDE SEQUENCE [LARGE SCALE GENOMIC DNA]</scope>
</reference>
<comment type="similarity">
    <text evidence="6 19">Belongs to the glycosyltransferase 2 family. GalNAc-T subfamily.</text>
</comment>
<dbReference type="GO" id="GO:0050577">
    <property type="term" value="F:GDP-L-fucose synthase activity"/>
    <property type="evidence" value="ECO:0007669"/>
    <property type="project" value="UniProtKB-ARBA"/>
</dbReference>
<name>A0A1J1JAC1_9DIPT</name>
<dbReference type="InterPro" id="IPR000772">
    <property type="entry name" value="Ricin_B_lectin"/>
</dbReference>
<dbReference type="Pfam" id="PF00535">
    <property type="entry name" value="Glycos_transf_2"/>
    <property type="match status" value="1"/>
</dbReference>
<evidence type="ECO:0000256" key="18">
    <source>
        <dbReference type="ARBA" id="ARBA00023211"/>
    </source>
</evidence>
<comment type="subcellular location">
    <subcellularLocation>
        <location evidence="3 19">Golgi apparatus membrane</location>
        <topology evidence="3 19">Single-pass type II membrane protein</topology>
    </subcellularLocation>
</comment>
<evidence type="ECO:0000259" key="21">
    <source>
        <dbReference type="SMART" id="SM00458"/>
    </source>
</evidence>
<dbReference type="GO" id="GO:0000139">
    <property type="term" value="C:Golgi membrane"/>
    <property type="evidence" value="ECO:0007669"/>
    <property type="project" value="UniProtKB-SubCell"/>
</dbReference>
<evidence type="ECO:0000256" key="14">
    <source>
        <dbReference type="ARBA" id="ARBA00022989"/>
    </source>
</evidence>
<dbReference type="SUPFAM" id="SSF53448">
    <property type="entry name" value="Nucleotide-diphospho-sugar transferases"/>
    <property type="match status" value="1"/>
</dbReference>
<dbReference type="CDD" id="cd05239">
    <property type="entry name" value="GDP_FS_SDR_e"/>
    <property type="match status" value="1"/>
</dbReference>
<evidence type="ECO:0000313" key="22">
    <source>
        <dbReference type="EMBL" id="CRL07977.1"/>
    </source>
</evidence>
<evidence type="ECO:0000313" key="23">
    <source>
        <dbReference type="Proteomes" id="UP000183832"/>
    </source>
</evidence>
<comment type="cofactor">
    <cofactor evidence="1 19">
        <name>Mn(2+)</name>
        <dbReference type="ChEBI" id="CHEBI:29035"/>
    </cofactor>
</comment>
<dbReference type="Gene3D" id="3.90.550.10">
    <property type="entry name" value="Spore Coat Polysaccharide Biosynthesis Protein SpsA, Chain A"/>
    <property type="match status" value="1"/>
</dbReference>
<evidence type="ECO:0000256" key="13">
    <source>
        <dbReference type="ARBA" id="ARBA00022968"/>
    </source>
</evidence>
<proteinExistence type="inferred from homology"/>
<dbReference type="Pfam" id="PF00652">
    <property type="entry name" value="Ricin_B_lectin"/>
    <property type="match status" value="1"/>
</dbReference>
<dbReference type="PANTHER" id="PTHR11675:SF131">
    <property type="entry name" value="POLYPEPTIDE N-ACETYLGALACTOSAMINYLTRANSFERASE 9-RELATED"/>
    <property type="match status" value="1"/>
</dbReference>
<dbReference type="Gene3D" id="2.80.10.50">
    <property type="match status" value="1"/>
</dbReference>
<dbReference type="GO" id="GO:0006493">
    <property type="term" value="P:protein O-linked glycosylation"/>
    <property type="evidence" value="ECO:0007669"/>
    <property type="project" value="TreeGrafter"/>
</dbReference>
<dbReference type="AlphaFoldDB" id="A0A1J1JAC1"/>
<dbReference type="PANTHER" id="PTHR11675">
    <property type="entry name" value="N-ACETYLGALACTOSAMINYLTRANSFERASE"/>
    <property type="match status" value="1"/>
</dbReference>
<keyword evidence="17 19" id="KW-1015">Disulfide bond</keyword>
<dbReference type="CDD" id="cd02510">
    <property type="entry name" value="pp-GalNAc-T"/>
    <property type="match status" value="1"/>
</dbReference>
<evidence type="ECO:0000256" key="10">
    <source>
        <dbReference type="ARBA" id="ARBA00022692"/>
    </source>
</evidence>
<dbReference type="Gene3D" id="3.40.50.720">
    <property type="entry name" value="NAD(P)-binding Rossmann-like Domain"/>
    <property type="match status" value="1"/>
</dbReference>
<evidence type="ECO:0000256" key="4">
    <source>
        <dbReference type="ARBA" id="ARBA00004883"/>
    </source>
</evidence>
<dbReference type="OrthoDB" id="202470at2759"/>
<keyword evidence="23" id="KW-1185">Reference proteome</keyword>
<evidence type="ECO:0000256" key="11">
    <source>
        <dbReference type="ARBA" id="ARBA00022723"/>
    </source>
</evidence>
<evidence type="ECO:0000256" key="20">
    <source>
        <dbReference type="SAM" id="MobiDB-lite"/>
    </source>
</evidence>
<comment type="similarity">
    <text evidence="7">Belongs to the NAD(P)-dependent epimerase/dehydratase family. Fucose synthase subfamily.</text>
</comment>
<dbReference type="SUPFAM" id="SSF50370">
    <property type="entry name" value="Ricin B-like lectins"/>
    <property type="match status" value="1"/>
</dbReference>
<evidence type="ECO:0000256" key="15">
    <source>
        <dbReference type="ARBA" id="ARBA00023034"/>
    </source>
</evidence>
<evidence type="ECO:0000256" key="12">
    <source>
        <dbReference type="ARBA" id="ARBA00022734"/>
    </source>
</evidence>
<dbReference type="SUPFAM" id="SSF51735">
    <property type="entry name" value="NAD(P)-binding Rossmann-fold domains"/>
    <property type="match status" value="1"/>
</dbReference>
<dbReference type="Gene3D" id="3.90.25.10">
    <property type="entry name" value="UDP-galactose 4-epimerase, domain 1"/>
    <property type="match status" value="1"/>
</dbReference>
<keyword evidence="8 19" id="KW-0328">Glycosyltransferase</keyword>
<evidence type="ECO:0000256" key="19">
    <source>
        <dbReference type="RuleBase" id="RU361242"/>
    </source>
</evidence>
<keyword evidence="11" id="KW-0479">Metal-binding</keyword>
<dbReference type="SMART" id="SM00458">
    <property type="entry name" value="RICIN"/>
    <property type="match status" value="1"/>
</dbReference>
<dbReference type="InterPro" id="IPR001509">
    <property type="entry name" value="Epimerase_deHydtase"/>
</dbReference>
<keyword evidence="9 19" id="KW-0808">Transferase</keyword>
<keyword evidence="16" id="KW-0472">Membrane</keyword>
<keyword evidence="14" id="KW-1133">Transmembrane helix</keyword>
<keyword evidence="10" id="KW-0812">Transmembrane</keyword>
<evidence type="ECO:0000256" key="17">
    <source>
        <dbReference type="ARBA" id="ARBA00023157"/>
    </source>
</evidence>
<evidence type="ECO:0000256" key="8">
    <source>
        <dbReference type="ARBA" id="ARBA00022676"/>
    </source>
</evidence>
<evidence type="ECO:0000256" key="16">
    <source>
        <dbReference type="ARBA" id="ARBA00023136"/>
    </source>
</evidence>
<dbReference type="EMBL" id="CVRI01000074">
    <property type="protein sequence ID" value="CRL07977.1"/>
    <property type="molecule type" value="Genomic_DNA"/>
</dbReference>
<dbReference type="InterPro" id="IPR028614">
    <property type="entry name" value="GDP_fucose/colitose_synth"/>
</dbReference>
<evidence type="ECO:0000256" key="2">
    <source>
        <dbReference type="ARBA" id="ARBA00002870"/>
    </source>
</evidence>
<keyword evidence="18 19" id="KW-0464">Manganese</keyword>
<evidence type="ECO:0000256" key="3">
    <source>
        <dbReference type="ARBA" id="ARBA00004323"/>
    </source>
</evidence>
<dbReference type="InterPro" id="IPR001173">
    <property type="entry name" value="Glyco_trans_2-like"/>
</dbReference>
<sequence length="872" mass="100506">MDFLDYDETKKLFEKHCPTHVIHLAAKVGGLFHNMSDNLGFFRSNMQMNDNILALSHEFKVEKVISCLSTCIFPDKTTYPIDETMIHNGPPHESNFGYSHAKRMIDVLNRAYHEKHGNCFTSVVPCNVFGPNDNFKEGVSHVVPGMIHRLHKLIYIDDQTTKEEDKEFMVYGSGKPLRQFIYSLDLAKLFIWVLRNYDSAEPIILSVDEPAEVSIAQLAESIVKAFNFRGKLSFDTSKADGQYKKTASNKKLRQLLPSFEFIDFDTAIKKSVDCFNLILREMSYRKKLLRRQMTIIPKLAIFIGFLFWLGFNTPDYDIGEVLDRNMIEIHKTSYEQLKTTYSDEDQILNEFIAHQFEKKEKTSEKTSDDPMLAPGELGKPVNLPQNLSQEIQKKVDDGWTQHQFNQYVSDLISLDRTLQDIRTEYCLNAAKKYSQNLQSTSVIITFHNEAWSTLLRTVHSVINQSPEHLIKEIILVDDFSDLDHLKQPLEDYMANNFPKVKILRTEERKGLIRARIMGADEAKGQILTFLDSHVECLAGWLEPLLHQISEDSTKVVCPVIDIIKDNTFELIFNNNPTYVQVGGFDWSLKFTWYIVPERERKRKKDPSEPTRSPTMAGGLFSIDKNFFERLGKYDPEFDIWGGENLELSFKTWMCGGTLEIVPCSHVSPYKWRTGIDAAGRNAVRLAEVWLDEYSKYFYEKSGKTNIDFGDISERVKLRQDLGCKSFKWYLENIYPEHPIPLTIIGQGEIRNSGFGGNHCLDAGDGKFIILYNCHGQGGNQYFTLSDQGQIMNSEKCFDYSEGDDINLAGCARRYHKQKWSYEKETGFIRHTSSNKILVISKVSNDLTIRMLHETEMDRNSEGNKWIIESFDP</sequence>
<feature type="region of interest" description="Disordered" evidence="20">
    <location>
        <begin position="358"/>
        <end position="383"/>
    </location>
</feature>
<feature type="domain" description="Ricin B lectin" evidence="21">
    <location>
        <begin position="746"/>
        <end position="868"/>
    </location>
</feature>
<dbReference type="UniPathway" id="UPA00128">
    <property type="reaction ID" value="UER00191"/>
</dbReference>
<keyword evidence="12 19" id="KW-0430">Lectin</keyword>
<dbReference type="GO" id="GO:0004653">
    <property type="term" value="F:polypeptide N-acetylgalactosaminyltransferase activity"/>
    <property type="evidence" value="ECO:0007669"/>
    <property type="project" value="UniProtKB-ARBA"/>
</dbReference>
<dbReference type="Pfam" id="PF01370">
    <property type="entry name" value="Epimerase"/>
    <property type="match status" value="1"/>
</dbReference>
<dbReference type="InterPro" id="IPR029044">
    <property type="entry name" value="Nucleotide-diphossugar_trans"/>
</dbReference>
<keyword evidence="13" id="KW-0735">Signal-anchor</keyword>
<dbReference type="InterPro" id="IPR035992">
    <property type="entry name" value="Ricin_B-like_lectins"/>
</dbReference>
<dbReference type="STRING" id="568069.A0A1J1JAC1"/>
<comment type="pathway">
    <text evidence="5 19">Protein modification; protein glycosylation.</text>
</comment>
<dbReference type="InterPro" id="IPR045885">
    <property type="entry name" value="GalNAc-T"/>
</dbReference>
<comment type="pathway">
    <text evidence="4">Nucleotide-sugar biosynthesis; GDP-L-fucose biosynthesis via de novo pathway; GDP-L-fucose from GDP-alpha-D-mannose: step 2/2.</text>
</comment>
<dbReference type="GO" id="GO:0042351">
    <property type="term" value="P:'de novo' GDP-L-fucose biosynthetic process"/>
    <property type="evidence" value="ECO:0007669"/>
    <property type="project" value="UniProtKB-UniPathway"/>
</dbReference>
<gene>
    <name evidence="22" type="ORF">CLUMA_CG020921</name>
</gene>
<dbReference type="InterPro" id="IPR036291">
    <property type="entry name" value="NAD(P)-bd_dom_sf"/>
</dbReference>
<comment type="function">
    <text evidence="2">Catalyzes the two-step NADP-dependent conversion of GDP-4-dehydro-6-deoxy-D-mannose to GDP-fucose, involving an epimerase and a reductase reaction.</text>
</comment>
<dbReference type="FunFam" id="3.90.550.10:FF:000021">
    <property type="entry name" value="Polypeptide N-acetylgalactosaminyltransferase"/>
    <property type="match status" value="1"/>
</dbReference>
<dbReference type="PROSITE" id="PS50231">
    <property type="entry name" value="RICIN_B_LECTIN"/>
    <property type="match status" value="1"/>
</dbReference>
<accession>A0A1J1JAC1</accession>
<dbReference type="GO" id="GO:0046872">
    <property type="term" value="F:metal ion binding"/>
    <property type="evidence" value="ECO:0007669"/>
    <property type="project" value="UniProtKB-KW"/>
</dbReference>
<evidence type="ECO:0000256" key="1">
    <source>
        <dbReference type="ARBA" id="ARBA00001936"/>
    </source>
</evidence>
<feature type="compositionally biased region" description="Basic and acidic residues" evidence="20">
    <location>
        <begin position="358"/>
        <end position="368"/>
    </location>
</feature>
<evidence type="ECO:0000256" key="6">
    <source>
        <dbReference type="ARBA" id="ARBA00005680"/>
    </source>
</evidence>
<evidence type="ECO:0000256" key="9">
    <source>
        <dbReference type="ARBA" id="ARBA00022679"/>
    </source>
</evidence>
<evidence type="ECO:0000256" key="5">
    <source>
        <dbReference type="ARBA" id="ARBA00004922"/>
    </source>
</evidence>